<feature type="region of interest" description="Disordered" evidence="2">
    <location>
        <begin position="1"/>
        <end position="20"/>
    </location>
</feature>
<sequence length="76" mass="9030">MSEEAKGESLALRESRRKKEEDDCLMLIKSTEEKREERIEMLERKIEVLTKKMDFYEKYAHRHTGTEIVNVKISGV</sequence>
<accession>A0A0F9G173</accession>
<gene>
    <name evidence="3" type="ORF">LCGC14_2238440</name>
</gene>
<protein>
    <submittedName>
        <fullName evidence="3">Uncharacterized protein</fullName>
    </submittedName>
</protein>
<name>A0A0F9G173_9ZZZZ</name>
<dbReference type="EMBL" id="LAZR01030268">
    <property type="protein sequence ID" value="KKL57137.1"/>
    <property type="molecule type" value="Genomic_DNA"/>
</dbReference>
<evidence type="ECO:0000256" key="1">
    <source>
        <dbReference type="SAM" id="Coils"/>
    </source>
</evidence>
<evidence type="ECO:0000313" key="3">
    <source>
        <dbReference type="EMBL" id="KKL57137.1"/>
    </source>
</evidence>
<reference evidence="3" key="1">
    <citation type="journal article" date="2015" name="Nature">
        <title>Complex archaea that bridge the gap between prokaryotes and eukaryotes.</title>
        <authorList>
            <person name="Spang A."/>
            <person name="Saw J.H."/>
            <person name="Jorgensen S.L."/>
            <person name="Zaremba-Niedzwiedzka K."/>
            <person name="Martijn J."/>
            <person name="Lind A.E."/>
            <person name="van Eijk R."/>
            <person name="Schleper C."/>
            <person name="Guy L."/>
            <person name="Ettema T.J."/>
        </authorList>
    </citation>
    <scope>NUCLEOTIDE SEQUENCE</scope>
</reference>
<proteinExistence type="predicted"/>
<keyword evidence="1" id="KW-0175">Coiled coil</keyword>
<dbReference type="AlphaFoldDB" id="A0A0F9G173"/>
<feature type="coiled-coil region" evidence="1">
    <location>
        <begin position="32"/>
        <end position="59"/>
    </location>
</feature>
<organism evidence="3">
    <name type="scientific">marine sediment metagenome</name>
    <dbReference type="NCBI Taxonomy" id="412755"/>
    <lineage>
        <taxon>unclassified sequences</taxon>
        <taxon>metagenomes</taxon>
        <taxon>ecological metagenomes</taxon>
    </lineage>
</organism>
<comment type="caution">
    <text evidence="3">The sequence shown here is derived from an EMBL/GenBank/DDBJ whole genome shotgun (WGS) entry which is preliminary data.</text>
</comment>
<evidence type="ECO:0000256" key="2">
    <source>
        <dbReference type="SAM" id="MobiDB-lite"/>
    </source>
</evidence>